<dbReference type="Proteomes" id="UP001177003">
    <property type="component" value="Chromosome 6"/>
</dbReference>
<dbReference type="EMBL" id="OX465082">
    <property type="protein sequence ID" value="CAI9290143.1"/>
    <property type="molecule type" value="Genomic_DNA"/>
</dbReference>
<sequence>MMKLLKTFLPNLYMMIKTLHIPSPSDNNPHPPPPSSNPPPRTPYPPHNSSYVSPRADDAIKGEINQDMAITAIRQPESEPEPRNADNQPETNGDYEGFLDMHFMTQIVAPLNIIYLDTLSNGKIPRGTQN</sequence>
<evidence type="ECO:0000313" key="3">
    <source>
        <dbReference type="Proteomes" id="UP001177003"/>
    </source>
</evidence>
<organism evidence="2 3">
    <name type="scientific">Lactuca saligna</name>
    <name type="common">Willowleaf lettuce</name>
    <dbReference type="NCBI Taxonomy" id="75948"/>
    <lineage>
        <taxon>Eukaryota</taxon>
        <taxon>Viridiplantae</taxon>
        <taxon>Streptophyta</taxon>
        <taxon>Embryophyta</taxon>
        <taxon>Tracheophyta</taxon>
        <taxon>Spermatophyta</taxon>
        <taxon>Magnoliopsida</taxon>
        <taxon>eudicotyledons</taxon>
        <taxon>Gunneridae</taxon>
        <taxon>Pentapetalae</taxon>
        <taxon>asterids</taxon>
        <taxon>campanulids</taxon>
        <taxon>Asterales</taxon>
        <taxon>Asteraceae</taxon>
        <taxon>Cichorioideae</taxon>
        <taxon>Cichorieae</taxon>
        <taxon>Lactucinae</taxon>
        <taxon>Lactuca</taxon>
    </lineage>
</organism>
<gene>
    <name evidence="2" type="ORF">LSALG_LOCUS29355</name>
</gene>
<evidence type="ECO:0000313" key="2">
    <source>
        <dbReference type="EMBL" id="CAI9290143.1"/>
    </source>
</evidence>
<protein>
    <submittedName>
        <fullName evidence="2">Uncharacterized protein</fullName>
    </submittedName>
</protein>
<feature type="region of interest" description="Disordered" evidence="1">
    <location>
        <begin position="23"/>
        <end position="59"/>
    </location>
</feature>
<reference evidence="2" key="1">
    <citation type="submission" date="2023-04" db="EMBL/GenBank/DDBJ databases">
        <authorList>
            <person name="Vijverberg K."/>
            <person name="Xiong W."/>
            <person name="Schranz E."/>
        </authorList>
    </citation>
    <scope>NUCLEOTIDE SEQUENCE</scope>
</reference>
<evidence type="ECO:0000256" key="1">
    <source>
        <dbReference type="SAM" id="MobiDB-lite"/>
    </source>
</evidence>
<proteinExistence type="predicted"/>
<feature type="region of interest" description="Disordered" evidence="1">
    <location>
        <begin position="72"/>
        <end position="97"/>
    </location>
</feature>
<keyword evidence="3" id="KW-1185">Reference proteome</keyword>
<feature type="compositionally biased region" description="Pro residues" evidence="1">
    <location>
        <begin position="29"/>
        <end position="46"/>
    </location>
</feature>
<accession>A0AA36EBQ7</accession>
<name>A0AA36EBQ7_LACSI</name>
<dbReference type="AlphaFoldDB" id="A0AA36EBQ7"/>